<proteinExistence type="predicted"/>
<dbReference type="SUPFAM" id="SSF53187">
    <property type="entry name" value="Zn-dependent exopeptidases"/>
    <property type="match status" value="1"/>
</dbReference>
<accession>A0A1U9KNE6</accession>
<evidence type="ECO:0000256" key="3">
    <source>
        <dbReference type="ARBA" id="ARBA00022801"/>
    </source>
</evidence>
<comment type="cofactor">
    <cofactor evidence="1">
        <name>Zn(2+)</name>
        <dbReference type="ChEBI" id="CHEBI:29105"/>
    </cofactor>
</comment>
<dbReference type="KEGG" id="nch:A0U93_04530"/>
<name>A0A1U9KNE6_9PROT</name>
<keyword evidence="4" id="KW-0862">Zinc</keyword>
<keyword evidence="7" id="KW-1185">Reference proteome</keyword>
<reference evidence="6 7" key="1">
    <citation type="submission" date="2016-03" db="EMBL/GenBank/DDBJ databases">
        <title>Acetic acid bacteria sequencing.</title>
        <authorList>
            <person name="Brandt J."/>
            <person name="Jakob F."/>
            <person name="Vogel R.F."/>
        </authorList>
    </citation>
    <scope>NUCLEOTIDE SEQUENCE [LARGE SCALE GENOMIC DNA]</scope>
    <source>
        <strain evidence="6 7">NBRC 101099</strain>
    </source>
</reference>
<sequence>MTCGASPRDHHPVRIRRQRLSETLFIARPLPRFEVRIRPPNLSEWQRGNTGIRGVMQFDSNRVGPHAVLVSLMHGNEFAGAIALDRIIRQGVNPRSGTVSFVFANLDAFARFDPDAPTASRFIDEDMNRVWNSDRLNGTQSSLELNRARELLPVLQSADILLDLHSMLWDSEPLLIAPGTRRSSALAASLAGSSGMPRLIVTDLGHLGGSRLIEQSRFIRAGGPARSVLLEAGQHWQADTIATSLHVAQRLLDNAEAMHLDAMDVGVIHPEQAIVTDNVMARSAAFTFAHPFRGGDIVQRAGTVIARDGDDEICTPYDGCLLVMPNHRARRGQLAVRLARLIGEDPPPRQAPG</sequence>
<keyword evidence="3" id="KW-0378">Hydrolase</keyword>
<organism evidence="6 7">
    <name type="scientific">Neoasaia chiangmaiensis</name>
    <dbReference type="NCBI Taxonomy" id="320497"/>
    <lineage>
        <taxon>Bacteria</taxon>
        <taxon>Pseudomonadati</taxon>
        <taxon>Pseudomonadota</taxon>
        <taxon>Alphaproteobacteria</taxon>
        <taxon>Acetobacterales</taxon>
        <taxon>Acetobacteraceae</taxon>
        <taxon>Neoasaia</taxon>
    </lineage>
</organism>
<evidence type="ECO:0000313" key="7">
    <source>
        <dbReference type="Proteomes" id="UP000188604"/>
    </source>
</evidence>
<dbReference type="RefSeq" id="WP_077806299.1">
    <property type="nucleotide sequence ID" value="NZ_BJXS01000009.1"/>
</dbReference>
<dbReference type="AlphaFoldDB" id="A0A1U9KNE6"/>
<keyword evidence="2" id="KW-0479">Metal-binding</keyword>
<dbReference type="GO" id="GO:0016788">
    <property type="term" value="F:hydrolase activity, acting on ester bonds"/>
    <property type="evidence" value="ECO:0007669"/>
    <property type="project" value="InterPro"/>
</dbReference>
<gene>
    <name evidence="6" type="ORF">A0U93_04530</name>
</gene>
<dbReference type="PANTHER" id="PTHR15162:SF7">
    <property type="entry name" value="SUCCINYLGLUTAMATE DESUCCINYLASE"/>
    <property type="match status" value="1"/>
</dbReference>
<evidence type="ECO:0000313" key="6">
    <source>
        <dbReference type="EMBL" id="AQS87322.1"/>
    </source>
</evidence>
<evidence type="ECO:0000256" key="1">
    <source>
        <dbReference type="ARBA" id="ARBA00001947"/>
    </source>
</evidence>
<feature type="domain" description="Succinylglutamate desuccinylase/Aspartoacylase catalytic" evidence="5">
    <location>
        <begin position="64"/>
        <end position="206"/>
    </location>
</feature>
<evidence type="ECO:0000259" key="5">
    <source>
        <dbReference type="Pfam" id="PF24827"/>
    </source>
</evidence>
<dbReference type="STRING" id="320497.A0U93_04530"/>
<dbReference type="InterPro" id="IPR050178">
    <property type="entry name" value="AspA/AstE_fam"/>
</dbReference>
<dbReference type="Pfam" id="PF24827">
    <property type="entry name" value="AstE_AspA_cat"/>
    <property type="match status" value="1"/>
</dbReference>
<dbReference type="GO" id="GO:0046872">
    <property type="term" value="F:metal ion binding"/>
    <property type="evidence" value="ECO:0007669"/>
    <property type="project" value="UniProtKB-KW"/>
</dbReference>
<dbReference type="InterPro" id="IPR055438">
    <property type="entry name" value="AstE_AspA_cat"/>
</dbReference>
<evidence type="ECO:0000256" key="2">
    <source>
        <dbReference type="ARBA" id="ARBA00022723"/>
    </source>
</evidence>
<protein>
    <recommendedName>
        <fullName evidence="5">Succinylglutamate desuccinylase/Aspartoacylase catalytic domain-containing protein</fullName>
    </recommendedName>
</protein>
<dbReference type="GO" id="GO:0005829">
    <property type="term" value="C:cytosol"/>
    <property type="evidence" value="ECO:0007669"/>
    <property type="project" value="TreeGrafter"/>
</dbReference>
<evidence type="ECO:0000256" key="4">
    <source>
        <dbReference type="ARBA" id="ARBA00022833"/>
    </source>
</evidence>
<dbReference type="PANTHER" id="PTHR15162">
    <property type="entry name" value="ASPARTOACYLASE"/>
    <property type="match status" value="1"/>
</dbReference>
<dbReference type="Proteomes" id="UP000188604">
    <property type="component" value="Chromosome"/>
</dbReference>
<dbReference type="Gene3D" id="3.40.630.10">
    <property type="entry name" value="Zn peptidases"/>
    <property type="match status" value="1"/>
</dbReference>
<dbReference type="OrthoDB" id="7813621at2"/>
<dbReference type="EMBL" id="CP014691">
    <property type="protein sequence ID" value="AQS87322.1"/>
    <property type="molecule type" value="Genomic_DNA"/>
</dbReference>